<dbReference type="GO" id="GO:0006352">
    <property type="term" value="P:DNA-templated transcription initiation"/>
    <property type="evidence" value="ECO:0007669"/>
    <property type="project" value="InterPro"/>
</dbReference>
<comment type="caution">
    <text evidence="8">The sequence shown here is derived from an EMBL/GenBank/DDBJ whole genome shotgun (WGS) entry which is preliminary data.</text>
</comment>
<dbReference type="InterPro" id="IPR013249">
    <property type="entry name" value="RNA_pol_sigma70_r4_t2"/>
</dbReference>
<dbReference type="NCBIfam" id="TIGR02937">
    <property type="entry name" value="sigma70-ECF"/>
    <property type="match status" value="1"/>
</dbReference>
<feature type="domain" description="RNA polymerase sigma-70 region 2" evidence="6">
    <location>
        <begin position="54"/>
        <end position="118"/>
    </location>
</feature>
<keyword evidence="3" id="KW-0731">Sigma factor</keyword>
<dbReference type="InterPro" id="IPR036388">
    <property type="entry name" value="WH-like_DNA-bd_sf"/>
</dbReference>
<dbReference type="AlphaFoldDB" id="A0AAJ1TIZ8"/>
<keyword evidence="2" id="KW-0805">Transcription regulation</keyword>
<organism evidence="8 9">
    <name type="scientific">Methylobacterium brachiatum</name>
    <dbReference type="NCBI Taxonomy" id="269660"/>
    <lineage>
        <taxon>Bacteria</taxon>
        <taxon>Pseudomonadati</taxon>
        <taxon>Pseudomonadota</taxon>
        <taxon>Alphaproteobacteria</taxon>
        <taxon>Hyphomicrobiales</taxon>
        <taxon>Methylobacteriaceae</taxon>
        <taxon>Methylobacterium</taxon>
    </lineage>
</organism>
<reference evidence="8" key="1">
    <citation type="submission" date="2023-07" db="EMBL/GenBank/DDBJ databases">
        <title>Genomic Encyclopedia of Type Strains, Phase IV (KMG-IV): sequencing the most valuable type-strain genomes for metagenomic binning, comparative biology and taxonomic classification.</title>
        <authorList>
            <person name="Goeker M."/>
        </authorList>
    </citation>
    <scope>NUCLEOTIDE SEQUENCE</scope>
    <source>
        <strain evidence="8">DSM 19569</strain>
    </source>
</reference>
<evidence type="ECO:0000259" key="7">
    <source>
        <dbReference type="Pfam" id="PF08281"/>
    </source>
</evidence>
<dbReference type="EMBL" id="JAUSWL010000001">
    <property type="protein sequence ID" value="MDQ0541526.1"/>
    <property type="molecule type" value="Genomic_DNA"/>
</dbReference>
<dbReference type="PANTHER" id="PTHR43133:SF58">
    <property type="entry name" value="ECF RNA POLYMERASE SIGMA FACTOR SIGD"/>
    <property type="match status" value="1"/>
</dbReference>
<dbReference type="PANTHER" id="PTHR43133">
    <property type="entry name" value="RNA POLYMERASE ECF-TYPE SIGMA FACTO"/>
    <property type="match status" value="1"/>
</dbReference>
<evidence type="ECO:0000256" key="2">
    <source>
        <dbReference type="ARBA" id="ARBA00023015"/>
    </source>
</evidence>
<dbReference type="SUPFAM" id="SSF88946">
    <property type="entry name" value="Sigma2 domain of RNA polymerase sigma factors"/>
    <property type="match status" value="1"/>
</dbReference>
<dbReference type="Pfam" id="PF04542">
    <property type="entry name" value="Sigma70_r2"/>
    <property type="match status" value="1"/>
</dbReference>
<dbReference type="InterPro" id="IPR014284">
    <property type="entry name" value="RNA_pol_sigma-70_dom"/>
</dbReference>
<sequence length="206" mass="22743">MAEHATYLWHPLSGYEPARLVPVLQVEEELRALLIASLAGSAADYRRFLGRLGSHLRAYYKGKLARSGRTDTEAEDLVQETLMVIHVRRHTYDVTQPVTPWIHAIARYKLIDHFRRTRTAAADVPVEDAGVLVARDDHVAAESSLDVERLLAHLPPKMRNAILSTKVEGLSAAEAAERAGMSETAIKVSVHRGLKTLANLVGGKAR</sequence>
<dbReference type="Gene3D" id="1.10.1740.10">
    <property type="match status" value="1"/>
</dbReference>
<name>A0AAJ1TIZ8_9HYPH</name>
<dbReference type="Proteomes" id="UP001223420">
    <property type="component" value="Unassembled WGS sequence"/>
</dbReference>
<evidence type="ECO:0000313" key="9">
    <source>
        <dbReference type="Proteomes" id="UP001223420"/>
    </source>
</evidence>
<evidence type="ECO:0000256" key="3">
    <source>
        <dbReference type="ARBA" id="ARBA00023082"/>
    </source>
</evidence>
<evidence type="ECO:0000256" key="1">
    <source>
        <dbReference type="ARBA" id="ARBA00010641"/>
    </source>
</evidence>
<evidence type="ECO:0000256" key="5">
    <source>
        <dbReference type="ARBA" id="ARBA00023163"/>
    </source>
</evidence>
<dbReference type="InterPro" id="IPR013324">
    <property type="entry name" value="RNA_pol_sigma_r3/r4-like"/>
</dbReference>
<evidence type="ECO:0000256" key="4">
    <source>
        <dbReference type="ARBA" id="ARBA00023125"/>
    </source>
</evidence>
<accession>A0AAJ1TIZ8</accession>
<dbReference type="SUPFAM" id="SSF88659">
    <property type="entry name" value="Sigma3 and sigma4 domains of RNA polymerase sigma factors"/>
    <property type="match status" value="1"/>
</dbReference>
<comment type="similarity">
    <text evidence="1">Belongs to the sigma-70 factor family. ECF subfamily.</text>
</comment>
<keyword evidence="5" id="KW-0804">Transcription</keyword>
<evidence type="ECO:0000313" key="8">
    <source>
        <dbReference type="EMBL" id="MDQ0541526.1"/>
    </source>
</evidence>
<keyword evidence="4" id="KW-0238">DNA-binding</keyword>
<dbReference type="InterPro" id="IPR007627">
    <property type="entry name" value="RNA_pol_sigma70_r2"/>
</dbReference>
<feature type="domain" description="RNA polymerase sigma factor 70 region 4 type 2" evidence="7">
    <location>
        <begin position="146"/>
        <end position="197"/>
    </location>
</feature>
<proteinExistence type="inferred from homology"/>
<dbReference type="GO" id="GO:0003677">
    <property type="term" value="F:DNA binding"/>
    <property type="evidence" value="ECO:0007669"/>
    <property type="project" value="UniProtKB-KW"/>
</dbReference>
<dbReference type="NCBIfam" id="NF009191">
    <property type="entry name" value="PRK12539.1"/>
    <property type="match status" value="1"/>
</dbReference>
<dbReference type="Gene3D" id="1.10.10.10">
    <property type="entry name" value="Winged helix-like DNA-binding domain superfamily/Winged helix DNA-binding domain"/>
    <property type="match status" value="1"/>
</dbReference>
<dbReference type="GO" id="GO:0016987">
    <property type="term" value="F:sigma factor activity"/>
    <property type="evidence" value="ECO:0007669"/>
    <property type="project" value="UniProtKB-KW"/>
</dbReference>
<gene>
    <name evidence="8" type="ORF">QO001_000434</name>
</gene>
<dbReference type="InterPro" id="IPR013325">
    <property type="entry name" value="RNA_pol_sigma_r2"/>
</dbReference>
<dbReference type="InterPro" id="IPR039425">
    <property type="entry name" value="RNA_pol_sigma-70-like"/>
</dbReference>
<protein>
    <submittedName>
        <fullName evidence="8">RNA polymerase sigma-70 factor (ECF subfamily)</fullName>
    </submittedName>
</protein>
<evidence type="ECO:0000259" key="6">
    <source>
        <dbReference type="Pfam" id="PF04542"/>
    </source>
</evidence>
<dbReference type="Pfam" id="PF08281">
    <property type="entry name" value="Sigma70_r4_2"/>
    <property type="match status" value="1"/>
</dbReference>